<dbReference type="NCBIfam" id="TIGR02532">
    <property type="entry name" value="IV_pilin_GFxxxE"/>
    <property type="match status" value="1"/>
</dbReference>
<feature type="transmembrane region" description="Helical" evidence="11">
    <location>
        <begin position="12"/>
        <end position="35"/>
    </location>
</feature>
<dbReference type="Pfam" id="PF07963">
    <property type="entry name" value="N_methyl"/>
    <property type="match status" value="1"/>
</dbReference>
<evidence type="ECO:0000259" key="12">
    <source>
        <dbReference type="Pfam" id="PF12019"/>
    </source>
</evidence>
<gene>
    <name evidence="13" type="ORF">AWB64_04975</name>
</gene>
<evidence type="ECO:0000256" key="11">
    <source>
        <dbReference type="SAM" id="Phobius"/>
    </source>
</evidence>
<evidence type="ECO:0000313" key="14">
    <source>
        <dbReference type="Proteomes" id="UP000054893"/>
    </source>
</evidence>
<keyword evidence="5" id="KW-0997">Cell inner membrane</keyword>
<dbReference type="Proteomes" id="UP000054893">
    <property type="component" value="Unassembled WGS sequence"/>
</dbReference>
<dbReference type="InterPro" id="IPR045584">
    <property type="entry name" value="Pilin-like"/>
</dbReference>
<dbReference type="EMBL" id="FCOC02000020">
    <property type="protein sequence ID" value="SAL47269.1"/>
    <property type="molecule type" value="Genomic_DNA"/>
</dbReference>
<reference evidence="13 14" key="1">
    <citation type="submission" date="2016-01" db="EMBL/GenBank/DDBJ databases">
        <authorList>
            <person name="Oliw E.H."/>
        </authorList>
    </citation>
    <scope>NUCLEOTIDE SEQUENCE [LARGE SCALE GENOMIC DNA]</scope>
    <source>
        <strain evidence="13">LMG 22029</strain>
    </source>
</reference>
<evidence type="ECO:0000256" key="6">
    <source>
        <dbReference type="ARBA" id="ARBA00022692"/>
    </source>
</evidence>
<evidence type="ECO:0000256" key="7">
    <source>
        <dbReference type="ARBA" id="ARBA00022989"/>
    </source>
</evidence>
<evidence type="ECO:0000256" key="3">
    <source>
        <dbReference type="ARBA" id="ARBA00022475"/>
    </source>
</evidence>
<evidence type="ECO:0000313" key="13">
    <source>
        <dbReference type="EMBL" id="SAL47269.1"/>
    </source>
</evidence>
<evidence type="ECO:0000256" key="1">
    <source>
        <dbReference type="ARBA" id="ARBA00004377"/>
    </source>
</evidence>
<dbReference type="InterPro" id="IPR012902">
    <property type="entry name" value="N_methyl_site"/>
</dbReference>
<comment type="subcellular location">
    <subcellularLocation>
        <location evidence="1">Cell inner membrane</location>
        <topology evidence="1">Single-pass membrane protein</topology>
    </subcellularLocation>
</comment>
<sequence length="181" mass="18845">MNFRYSPGFTLIELAVVLAVIAVVATFSAPSIVVWHKRDQVDARARAMLSSLALGRSEAIRRGARVTLCRINAAHACLVAGKACDGGLTDWACGWALFAERDNGRVLIRMQPALAGVAVGGTGSELSFTPPSGQIIGGFRSFEFSARDGALASLGARGRRCIRIAAGGRARLTQGACGAAA</sequence>
<dbReference type="GO" id="GO:0015627">
    <property type="term" value="C:type II protein secretion system complex"/>
    <property type="evidence" value="ECO:0007669"/>
    <property type="project" value="InterPro"/>
</dbReference>
<organism evidence="13 14">
    <name type="scientific">Caballeronia sordidicola</name>
    <name type="common">Burkholderia sordidicola</name>
    <dbReference type="NCBI Taxonomy" id="196367"/>
    <lineage>
        <taxon>Bacteria</taxon>
        <taxon>Pseudomonadati</taxon>
        <taxon>Pseudomonadota</taxon>
        <taxon>Betaproteobacteria</taxon>
        <taxon>Burkholderiales</taxon>
        <taxon>Burkholderiaceae</taxon>
        <taxon>Caballeronia</taxon>
    </lineage>
</organism>
<protein>
    <recommendedName>
        <fullName evidence="2">Type II secretion system protein H</fullName>
    </recommendedName>
    <alternativeName>
        <fullName evidence="10">General secretion pathway protein H</fullName>
    </alternativeName>
</protein>
<dbReference type="AlphaFoldDB" id="A0A158HTE4"/>
<evidence type="ECO:0000256" key="2">
    <source>
        <dbReference type="ARBA" id="ARBA00021549"/>
    </source>
</evidence>
<keyword evidence="4" id="KW-0488">Methylation</keyword>
<keyword evidence="3" id="KW-1003">Cell membrane</keyword>
<dbReference type="SUPFAM" id="SSF54523">
    <property type="entry name" value="Pili subunits"/>
    <property type="match status" value="1"/>
</dbReference>
<comment type="similarity">
    <text evidence="9">Belongs to the GSP H family.</text>
</comment>
<keyword evidence="8 11" id="KW-0472">Membrane</keyword>
<dbReference type="GO" id="GO:0005886">
    <property type="term" value="C:plasma membrane"/>
    <property type="evidence" value="ECO:0007669"/>
    <property type="project" value="UniProtKB-SubCell"/>
</dbReference>
<evidence type="ECO:0000256" key="9">
    <source>
        <dbReference type="ARBA" id="ARBA00025772"/>
    </source>
</evidence>
<dbReference type="InterPro" id="IPR022346">
    <property type="entry name" value="T2SS_GspH"/>
</dbReference>
<feature type="domain" description="General secretion pathway GspH" evidence="12">
    <location>
        <begin position="45"/>
        <end position="168"/>
    </location>
</feature>
<dbReference type="GO" id="GO:0015628">
    <property type="term" value="P:protein secretion by the type II secretion system"/>
    <property type="evidence" value="ECO:0007669"/>
    <property type="project" value="InterPro"/>
</dbReference>
<evidence type="ECO:0000256" key="5">
    <source>
        <dbReference type="ARBA" id="ARBA00022519"/>
    </source>
</evidence>
<proteinExistence type="inferred from homology"/>
<evidence type="ECO:0000256" key="8">
    <source>
        <dbReference type="ARBA" id="ARBA00023136"/>
    </source>
</evidence>
<name>A0A158HTE4_CABSO</name>
<evidence type="ECO:0000256" key="4">
    <source>
        <dbReference type="ARBA" id="ARBA00022481"/>
    </source>
</evidence>
<dbReference type="Gene3D" id="3.55.40.10">
    <property type="entry name" value="minor pseudopilin epsh domain"/>
    <property type="match status" value="1"/>
</dbReference>
<dbReference type="Pfam" id="PF12019">
    <property type="entry name" value="GspH"/>
    <property type="match status" value="1"/>
</dbReference>
<evidence type="ECO:0000256" key="10">
    <source>
        <dbReference type="ARBA" id="ARBA00030775"/>
    </source>
</evidence>
<accession>A0A158HTE4</accession>
<keyword evidence="6 11" id="KW-0812">Transmembrane</keyword>
<keyword evidence="7 11" id="KW-1133">Transmembrane helix</keyword>